<reference evidence="2 3" key="1">
    <citation type="journal article" date="2013" name="PLoS ONE">
        <title>Bacterial endosymbiosis in a chordate host: long-term co-evolution and conservation of secondary metabolism.</title>
        <authorList>
            <person name="Kwan J.C."/>
            <person name="Schmidt E.W."/>
        </authorList>
    </citation>
    <scope>NUCLEOTIDE SEQUENCE [LARGE SCALE GENOMIC DNA]</scope>
    <source>
        <strain evidence="3">L6</strain>
    </source>
</reference>
<sequence>MIPKKKYMKHLKKDRSRRSRRENQEIKKSLNKRPINVTEKH</sequence>
<proteinExistence type="predicted"/>
<dbReference type="Proteomes" id="UP000018951">
    <property type="component" value="Unassembled WGS sequence"/>
</dbReference>
<organism evidence="2 3">
    <name type="scientific">Candidatus Xenolissoclinum pacificiensis L6</name>
    <dbReference type="NCBI Taxonomy" id="1401685"/>
    <lineage>
        <taxon>Bacteria</taxon>
        <taxon>Pseudomonadati</taxon>
        <taxon>Pseudomonadota</taxon>
        <taxon>Alphaproteobacteria</taxon>
        <taxon>Rickettsiales</taxon>
        <taxon>Anaplasmataceae</taxon>
        <taxon>Candidatus Xenolissoclinum</taxon>
    </lineage>
</organism>
<comment type="caution">
    <text evidence="2">The sequence shown here is derived from an EMBL/GenBank/DDBJ whole genome shotgun (WGS) entry which is preliminary data.</text>
</comment>
<feature type="compositionally biased region" description="Basic residues" evidence="1">
    <location>
        <begin position="1"/>
        <end position="20"/>
    </location>
</feature>
<gene>
    <name evidence="2" type="ORF">P857_579</name>
</gene>
<dbReference type="AlphaFoldDB" id="W2V0V7"/>
<accession>W2V0V7</accession>
<protein>
    <submittedName>
        <fullName evidence="2">Uncharacterized protein</fullName>
    </submittedName>
</protein>
<evidence type="ECO:0000313" key="3">
    <source>
        <dbReference type="Proteomes" id="UP000018951"/>
    </source>
</evidence>
<evidence type="ECO:0000256" key="1">
    <source>
        <dbReference type="SAM" id="MobiDB-lite"/>
    </source>
</evidence>
<evidence type="ECO:0000313" key="2">
    <source>
        <dbReference type="EMBL" id="ETO91093.1"/>
    </source>
</evidence>
<feature type="region of interest" description="Disordered" evidence="1">
    <location>
        <begin position="1"/>
        <end position="41"/>
    </location>
</feature>
<keyword evidence="3" id="KW-1185">Reference proteome</keyword>
<name>W2V0V7_9RICK</name>
<dbReference type="EMBL" id="AXCJ01000008">
    <property type="protein sequence ID" value="ETO91093.1"/>
    <property type="molecule type" value="Genomic_DNA"/>
</dbReference>